<sequence>MKNKHIIKNSFINIRHVPENFDYNDLSHFKSDLYSINKDIHIKIVCNARVIQRYVYKNGLIQNDYVHTHGVNLKTKIIAFLKPLFNIVEYTIPEGVWVLDTWSKGYFHFLTDLLPRCLTAKEYWENYPILLPSYYLDLNYIKETLQIFPFKIFEFGIYSSFKVKDLIMTSRLRSCAFDPDQIKLVRNFFRMNDEFNLKKDELIYISRKLSSRRKVLNEEELKNFLESKGFKIIIAEKFSFEEQRRLMSKSKLVISNHGAGLTNMLFMPDNSIVVELKANVSTINNCYFNLARALDHKYYYTLNKANSKDVQKADIYVDIKKLDQLLNDLL</sequence>
<comment type="caution">
    <text evidence="5">The sequence shown here is derived from an EMBL/GenBank/DDBJ whole genome shotgun (WGS) entry which is preliminary data.</text>
</comment>
<keyword evidence="3" id="KW-0325">Glycoprotein</keyword>
<keyword evidence="2" id="KW-0808">Transferase</keyword>
<organism evidence="5 6">
    <name type="scientific">Rhodonellum ikkaensis</name>
    <dbReference type="NCBI Taxonomy" id="336829"/>
    <lineage>
        <taxon>Bacteria</taxon>
        <taxon>Pseudomonadati</taxon>
        <taxon>Bacteroidota</taxon>
        <taxon>Cytophagia</taxon>
        <taxon>Cytophagales</taxon>
        <taxon>Cytophagaceae</taxon>
        <taxon>Rhodonellum</taxon>
    </lineage>
</organism>
<reference evidence="5 6" key="1">
    <citation type="submission" date="2016-10" db="EMBL/GenBank/DDBJ databases">
        <authorList>
            <person name="Varghese N."/>
            <person name="Submissions S."/>
        </authorList>
    </citation>
    <scope>NUCLEOTIDE SEQUENCE [LARGE SCALE GENOMIC DNA]</scope>
    <source>
        <strain evidence="5 6">DSM 17997</strain>
    </source>
</reference>
<dbReference type="Proteomes" id="UP000199663">
    <property type="component" value="Unassembled WGS sequence"/>
</dbReference>
<feature type="domain" description="Glycosyltransferase 61 catalytic" evidence="4">
    <location>
        <begin position="106"/>
        <end position="274"/>
    </location>
</feature>
<dbReference type="InterPro" id="IPR007657">
    <property type="entry name" value="Glycosyltransferase_61"/>
</dbReference>
<evidence type="ECO:0000259" key="4">
    <source>
        <dbReference type="Pfam" id="PF04577"/>
    </source>
</evidence>
<dbReference type="Pfam" id="PF04577">
    <property type="entry name" value="Glyco_transf_61"/>
    <property type="match status" value="1"/>
</dbReference>
<keyword evidence="6" id="KW-1185">Reference proteome</keyword>
<accession>A0A1H3TZR6</accession>
<proteinExistence type="predicted"/>
<dbReference type="PANTHER" id="PTHR20961">
    <property type="entry name" value="GLYCOSYLTRANSFERASE"/>
    <property type="match status" value="1"/>
</dbReference>
<evidence type="ECO:0000256" key="3">
    <source>
        <dbReference type="ARBA" id="ARBA00023180"/>
    </source>
</evidence>
<keyword evidence="1" id="KW-0328">Glycosyltransferase</keyword>
<dbReference type="InterPro" id="IPR049625">
    <property type="entry name" value="Glyco_transf_61_cat"/>
</dbReference>
<protein>
    <recommendedName>
        <fullName evidence="4">Glycosyltransferase 61 catalytic domain-containing protein</fullName>
    </recommendedName>
</protein>
<evidence type="ECO:0000313" key="6">
    <source>
        <dbReference type="Proteomes" id="UP000199663"/>
    </source>
</evidence>
<name>A0A1H3TZR6_9BACT</name>
<evidence type="ECO:0000313" key="5">
    <source>
        <dbReference type="EMBL" id="SDZ55281.1"/>
    </source>
</evidence>
<dbReference type="EMBL" id="FNQC01000023">
    <property type="protein sequence ID" value="SDZ55281.1"/>
    <property type="molecule type" value="Genomic_DNA"/>
</dbReference>
<gene>
    <name evidence="5" type="ORF">SAMN05444412_12332</name>
</gene>
<evidence type="ECO:0000256" key="2">
    <source>
        <dbReference type="ARBA" id="ARBA00022679"/>
    </source>
</evidence>
<evidence type="ECO:0000256" key="1">
    <source>
        <dbReference type="ARBA" id="ARBA00022676"/>
    </source>
</evidence>
<dbReference type="RefSeq" id="WP_019600396.1">
    <property type="nucleotide sequence ID" value="NZ_FNQC01000023.1"/>
</dbReference>